<evidence type="ECO:0000313" key="3">
    <source>
        <dbReference type="Proteomes" id="UP000014500"/>
    </source>
</evidence>
<dbReference type="EMBL" id="JH431975">
    <property type="status" value="NOT_ANNOTATED_CDS"/>
    <property type="molecule type" value="Genomic_DNA"/>
</dbReference>
<evidence type="ECO:0000256" key="1">
    <source>
        <dbReference type="SAM" id="Phobius"/>
    </source>
</evidence>
<dbReference type="HOGENOM" id="CLU_1564863_0_0_1"/>
<keyword evidence="3" id="KW-1185">Reference proteome</keyword>
<dbReference type="Proteomes" id="UP000014500">
    <property type="component" value="Unassembled WGS sequence"/>
</dbReference>
<sequence length="171" mass="19923">MTRSNARRRYPTYGNHNIVIFNFHREPVIRSDENEPPLSPIAEQSVPRCPLPTTGEMSTGAISYWMFLGWFSQMLSLLDKEEEGGVYPFKLSREGYKLNDTCQGFVASSERDILECNDSRNKDLANYYLNRNPGRLWCLTINTLLYFLIYRWRFSSRITSLSHPSGALKYF</sequence>
<evidence type="ECO:0000313" key="2">
    <source>
        <dbReference type="EnsemblMetazoa" id="SMAR010366-PA"/>
    </source>
</evidence>
<protein>
    <submittedName>
        <fullName evidence="2">Uncharacterized protein</fullName>
    </submittedName>
</protein>
<keyword evidence="1" id="KW-0812">Transmembrane</keyword>
<keyword evidence="1" id="KW-0472">Membrane</keyword>
<dbReference type="AlphaFoldDB" id="T1J9H0"/>
<accession>T1J9H0</accession>
<keyword evidence="1" id="KW-1133">Transmembrane helix</keyword>
<proteinExistence type="predicted"/>
<reference evidence="3" key="1">
    <citation type="submission" date="2011-05" db="EMBL/GenBank/DDBJ databases">
        <authorList>
            <person name="Richards S.R."/>
            <person name="Qu J."/>
            <person name="Jiang H."/>
            <person name="Jhangiani S.N."/>
            <person name="Agravi P."/>
            <person name="Goodspeed R."/>
            <person name="Gross S."/>
            <person name="Mandapat C."/>
            <person name="Jackson L."/>
            <person name="Mathew T."/>
            <person name="Pu L."/>
            <person name="Thornton R."/>
            <person name="Saada N."/>
            <person name="Wilczek-Boney K.B."/>
            <person name="Lee S."/>
            <person name="Kovar C."/>
            <person name="Wu Y."/>
            <person name="Scherer S.E."/>
            <person name="Worley K.C."/>
            <person name="Muzny D.M."/>
            <person name="Gibbs R."/>
        </authorList>
    </citation>
    <scope>NUCLEOTIDE SEQUENCE</scope>
    <source>
        <strain evidence="3">Brora</strain>
    </source>
</reference>
<organism evidence="2 3">
    <name type="scientific">Strigamia maritima</name>
    <name type="common">European centipede</name>
    <name type="synonym">Geophilus maritimus</name>
    <dbReference type="NCBI Taxonomy" id="126957"/>
    <lineage>
        <taxon>Eukaryota</taxon>
        <taxon>Metazoa</taxon>
        <taxon>Ecdysozoa</taxon>
        <taxon>Arthropoda</taxon>
        <taxon>Myriapoda</taxon>
        <taxon>Chilopoda</taxon>
        <taxon>Pleurostigmophora</taxon>
        <taxon>Geophilomorpha</taxon>
        <taxon>Linotaeniidae</taxon>
        <taxon>Strigamia</taxon>
    </lineage>
</organism>
<reference evidence="2" key="2">
    <citation type="submission" date="2015-02" db="UniProtKB">
        <authorList>
            <consortium name="EnsemblMetazoa"/>
        </authorList>
    </citation>
    <scope>IDENTIFICATION</scope>
</reference>
<name>T1J9H0_STRMM</name>
<dbReference type="EnsemblMetazoa" id="SMAR010366-RA">
    <property type="protein sequence ID" value="SMAR010366-PA"/>
    <property type="gene ID" value="SMAR010366"/>
</dbReference>
<feature type="transmembrane region" description="Helical" evidence="1">
    <location>
        <begin position="134"/>
        <end position="152"/>
    </location>
</feature>